<organism evidence="1 2">
    <name type="scientific">Lichenifustis flavocetrariae</name>
    <dbReference type="NCBI Taxonomy" id="2949735"/>
    <lineage>
        <taxon>Bacteria</taxon>
        <taxon>Pseudomonadati</taxon>
        <taxon>Pseudomonadota</taxon>
        <taxon>Alphaproteobacteria</taxon>
        <taxon>Hyphomicrobiales</taxon>
        <taxon>Lichenihabitantaceae</taxon>
        <taxon>Lichenifustis</taxon>
    </lineage>
</organism>
<comment type="caution">
    <text evidence="1">The sequence shown here is derived from an EMBL/GenBank/DDBJ whole genome shotgun (WGS) entry which is preliminary data.</text>
</comment>
<reference evidence="1" key="1">
    <citation type="submission" date="2022-05" db="EMBL/GenBank/DDBJ databases">
        <authorList>
            <person name="Pankratov T."/>
        </authorList>
    </citation>
    <scope>NUCLEOTIDE SEQUENCE</scope>
    <source>
        <strain evidence="1">BP6-180914</strain>
    </source>
</reference>
<sequence length="123" mass="13645">MKHVTVWYDGSCPLCAREIAVMKRLNRRGAVDFVNVGDQESASCPIDRRALLERLHAREGEGPILSGAPAFAAMWRALPLLRPLGLAARSPFVLRVLEALYLRFLRLRPPSMALLKARAITPG</sequence>
<dbReference type="InterPro" id="IPR007263">
    <property type="entry name" value="DCC1-like"/>
</dbReference>
<gene>
    <name evidence="1" type="ORF">M8523_12765</name>
</gene>
<dbReference type="PANTHER" id="PTHR34290">
    <property type="entry name" value="SI:CH73-390P7.2"/>
    <property type="match status" value="1"/>
</dbReference>
<dbReference type="AlphaFoldDB" id="A0AA41Z437"/>
<keyword evidence="2" id="KW-1185">Reference proteome</keyword>
<proteinExistence type="predicted"/>
<protein>
    <submittedName>
        <fullName evidence="1">DUF393 domain-containing protein</fullName>
    </submittedName>
</protein>
<dbReference type="GO" id="GO:0015035">
    <property type="term" value="F:protein-disulfide reductase activity"/>
    <property type="evidence" value="ECO:0007669"/>
    <property type="project" value="InterPro"/>
</dbReference>
<dbReference type="RefSeq" id="WP_282585256.1">
    <property type="nucleotide sequence ID" value="NZ_JAMOIM010000007.1"/>
</dbReference>
<dbReference type="Proteomes" id="UP001165667">
    <property type="component" value="Unassembled WGS sequence"/>
</dbReference>
<name>A0AA41Z437_9HYPH</name>
<evidence type="ECO:0000313" key="2">
    <source>
        <dbReference type="Proteomes" id="UP001165667"/>
    </source>
</evidence>
<evidence type="ECO:0000313" key="1">
    <source>
        <dbReference type="EMBL" id="MCW6508892.1"/>
    </source>
</evidence>
<accession>A0AA41Z437</accession>
<dbReference type="InterPro" id="IPR044691">
    <property type="entry name" value="DCC1_Trx"/>
</dbReference>
<dbReference type="Pfam" id="PF04134">
    <property type="entry name" value="DCC1-like"/>
    <property type="match status" value="1"/>
</dbReference>
<dbReference type="PANTHER" id="PTHR34290:SF2">
    <property type="entry name" value="OS04G0668800 PROTEIN"/>
    <property type="match status" value="1"/>
</dbReference>
<dbReference type="EMBL" id="JAMOIM010000007">
    <property type="protein sequence ID" value="MCW6508892.1"/>
    <property type="molecule type" value="Genomic_DNA"/>
</dbReference>